<dbReference type="SUPFAM" id="SSF47323">
    <property type="entry name" value="Anticodon-binding domain of a subclass of class I aminoacyl-tRNA synthetases"/>
    <property type="match status" value="1"/>
</dbReference>
<protein>
    <recommendedName>
        <fullName evidence="1">DALR anticodon binding domain-containing protein</fullName>
    </recommendedName>
</protein>
<dbReference type="InterPro" id="IPR037380">
    <property type="entry name" value="DALRD3"/>
</dbReference>
<dbReference type="Proteomes" id="UP001154114">
    <property type="component" value="Chromosome 15"/>
</dbReference>
<dbReference type="InterPro" id="IPR008909">
    <property type="entry name" value="DALR_anticod-bd"/>
</dbReference>
<dbReference type="AlphaFoldDB" id="A0A9P0BN43"/>
<dbReference type="GO" id="GO:0106217">
    <property type="term" value="P:tRNA C3-cytosine methylation"/>
    <property type="evidence" value="ECO:0007669"/>
    <property type="project" value="TreeGrafter"/>
</dbReference>
<dbReference type="EMBL" id="LR824018">
    <property type="protein sequence ID" value="CAH0587123.1"/>
    <property type="molecule type" value="Genomic_DNA"/>
</dbReference>
<dbReference type="GO" id="GO:0004814">
    <property type="term" value="F:arginine-tRNA ligase activity"/>
    <property type="evidence" value="ECO:0007669"/>
    <property type="project" value="InterPro"/>
</dbReference>
<dbReference type="OrthoDB" id="9990834at2759"/>
<evidence type="ECO:0000313" key="3">
    <source>
        <dbReference type="Proteomes" id="UP001154114"/>
    </source>
</evidence>
<gene>
    <name evidence="2" type="ORF">CINC_LOCUS3594</name>
</gene>
<organism evidence="2 3">
    <name type="scientific">Chrysodeixis includens</name>
    <name type="common">Soybean looper</name>
    <name type="synonym">Pseudoplusia includens</name>
    <dbReference type="NCBI Taxonomy" id="689277"/>
    <lineage>
        <taxon>Eukaryota</taxon>
        <taxon>Metazoa</taxon>
        <taxon>Ecdysozoa</taxon>
        <taxon>Arthropoda</taxon>
        <taxon>Hexapoda</taxon>
        <taxon>Insecta</taxon>
        <taxon>Pterygota</taxon>
        <taxon>Neoptera</taxon>
        <taxon>Endopterygota</taxon>
        <taxon>Lepidoptera</taxon>
        <taxon>Glossata</taxon>
        <taxon>Ditrysia</taxon>
        <taxon>Noctuoidea</taxon>
        <taxon>Noctuidae</taxon>
        <taxon>Plusiinae</taxon>
        <taxon>Chrysodeixis</taxon>
    </lineage>
</organism>
<dbReference type="GO" id="GO:0000049">
    <property type="term" value="F:tRNA binding"/>
    <property type="evidence" value="ECO:0007669"/>
    <property type="project" value="TreeGrafter"/>
</dbReference>
<feature type="domain" description="DALR anticodon binding" evidence="1">
    <location>
        <begin position="278"/>
        <end position="414"/>
    </location>
</feature>
<name>A0A9P0BN43_CHRIL</name>
<reference evidence="2" key="1">
    <citation type="submission" date="2021-12" db="EMBL/GenBank/DDBJ databases">
        <authorList>
            <person name="King R."/>
        </authorList>
    </citation>
    <scope>NUCLEOTIDE SEQUENCE</scope>
</reference>
<dbReference type="GO" id="GO:0005524">
    <property type="term" value="F:ATP binding"/>
    <property type="evidence" value="ECO:0007669"/>
    <property type="project" value="InterPro"/>
</dbReference>
<accession>A0A9P0BN43</accession>
<dbReference type="InterPro" id="IPR009080">
    <property type="entry name" value="tRNAsynth_Ia_anticodon-bd"/>
</dbReference>
<dbReference type="PANTHER" id="PTHR16043:SF1">
    <property type="entry name" value="DALR ANTICODON-BINDING DOMAIN-CONTAINING PROTEIN 3"/>
    <property type="match status" value="1"/>
</dbReference>
<evidence type="ECO:0000259" key="1">
    <source>
        <dbReference type="SMART" id="SM00836"/>
    </source>
</evidence>
<proteinExistence type="predicted"/>
<dbReference type="GO" id="GO:0006420">
    <property type="term" value="P:arginyl-tRNA aminoacylation"/>
    <property type="evidence" value="ECO:0007669"/>
    <property type="project" value="InterPro"/>
</dbReference>
<dbReference type="Gene3D" id="1.10.730.10">
    <property type="entry name" value="Isoleucyl-tRNA Synthetase, Domain 1"/>
    <property type="match status" value="1"/>
</dbReference>
<keyword evidence="3" id="KW-1185">Reference proteome</keyword>
<evidence type="ECO:0000313" key="2">
    <source>
        <dbReference type="EMBL" id="CAH0587123.1"/>
    </source>
</evidence>
<dbReference type="SMART" id="SM00836">
    <property type="entry name" value="DALR_1"/>
    <property type="match status" value="1"/>
</dbReference>
<dbReference type="PANTHER" id="PTHR16043">
    <property type="entry name" value="DALRD3 PROTEIN"/>
    <property type="match status" value="1"/>
</dbReference>
<dbReference type="Pfam" id="PF05746">
    <property type="entry name" value="DALR_1"/>
    <property type="match status" value="1"/>
</dbReference>
<sequence>MLESALEQFIGNVFFFLTAEAKDPSSLLVKKHNENLETHGDFSFPSSVKSWYRYGMCDQLKIQNDTSILRVIAKTPPDIVEDSETWKLHVRKANEENGRVYLFLERPHAIRVGLLESLRNKEIILEILREWLLSSEVICPEDSHDLTTLRANYLCNVIRNLCALSGVKHRIVVTTKSTFKQDGYQTVLCGTVLNSKSGAKETNITAEEFIRIRQDEMTLIAQHKYGVRVSTDDKWKEFVAHLGQSAAAFELLQSKPSGAIKINFECASVGSSKGASFILYNCARLETILKSYNDKVGEGTYPPLPDIDDVDLSLLTHEDEWNLIFNYIMGLPKVLNSCVEETAKGLEFRPHFICSFLSSMVRVISQYYRRVRILVEPRAHLLPVIFARIHMLNILNETLKICLHILNIKSVSQM</sequence>